<gene>
    <name evidence="1" type="ORF">MYP_3015</name>
</gene>
<proteinExistence type="predicted"/>
<evidence type="ECO:0000313" key="1">
    <source>
        <dbReference type="EMBL" id="GAL85786.1"/>
    </source>
</evidence>
<dbReference type="EMBL" id="BBLT01000006">
    <property type="protein sequence ID" value="GAL85786.1"/>
    <property type="molecule type" value="Genomic_DNA"/>
</dbReference>
<comment type="caution">
    <text evidence="1">The sequence shown here is derived from an EMBL/GenBank/DDBJ whole genome shotgun (WGS) entry which is preliminary data.</text>
</comment>
<protein>
    <submittedName>
        <fullName evidence="1">Uncharacterized protein</fullName>
    </submittedName>
</protein>
<accession>A0A098LFP7</accession>
<keyword evidence="2" id="KW-1185">Reference proteome</keyword>
<sequence>MVFVCYSEYEVFIGAKFGTVFNNDKNFICGVDAEIINITQEFNVKWESIPKGWKSICEIRFERNFFKIKEFLDETDEWFVSGKSILLAE</sequence>
<evidence type="ECO:0000313" key="2">
    <source>
        <dbReference type="Proteomes" id="UP000030185"/>
    </source>
</evidence>
<dbReference type="AlphaFoldDB" id="A0A098LFP7"/>
<dbReference type="OrthoDB" id="9131998at2"/>
<reference evidence="1 2" key="1">
    <citation type="submission" date="2014-09" db="EMBL/GenBank/DDBJ databases">
        <title>Sporocytophaga myxococcoides PG-01 genome sequencing.</title>
        <authorList>
            <person name="Liu L."/>
            <person name="Gao P.J."/>
            <person name="Chen G.J."/>
            <person name="Wang L.S."/>
        </authorList>
    </citation>
    <scope>NUCLEOTIDE SEQUENCE [LARGE SCALE GENOMIC DNA]</scope>
    <source>
        <strain evidence="1 2">PG-01</strain>
    </source>
</reference>
<name>A0A098LFP7_9BACT</name>
<dbReference type="Proteomes" id="UP000030185">
    <property type="component" value="Unassembled WGS sequence"/>
</dbReference>
<dbReference type="RefSeq" id="WP_045464789.1">
    <property type="nucleotide sequence ID" value="NZ_BBLT01000006.1"/>
</dbReference>
<organism evidence="1 2">
    <name type="scientific">Sporocytophaga myxococcoides</name>
    <dbReference type="NCBI Taxonomy" id="153721"/>
    <lineage>
        <taxon>Bacteria</taxon>
        <taxon>Pseudomonadati</taxon>
        <taxon>Bacteroidota</taxon>
        <taxon>Cytophagia</taxon>
        <taxon>Cytophagales</taxon>
        <taxon>Cytophagaceae</taxon>
        <taxon>Sporocytophaga</taxon>
    </lineage>
</organism>